<dbReference type="InterPro" id="IPR051686">
    <property type="entry name" value="Lipoprotein_DolP"/>
</dbReference>
<accession>A0ABQ3LSG5</accession>
<dbReference type="Pfam" id="PF04972">
    <property type="entry name" value="BON"/>
    <property type="match status" value="3"/>
</dbReference>
<sequence>MSKDEELKNSVLAELKWEPSISSAHIGVTAEDGTVTLTGHVETYGQKRAAEMATGRVKGVKAVAEEIEVRLPFTVKHDDAQIAKAAADRLEWDAETPRDAVKVKVEKGWITLTGTVAWHFQKDAAEREVRGLSGVVGVFNQISIKPRVDTAHVSEDIRHALHRGWLNPDNIKVTEHDGNVKLTGTVENWQERQTAGATALAAPGANSVENDLIVAW</sequence>
<organism evidence="3 4">
    <name type="scientific">Sphingomonas glacialis</name>
    <dbReference type="NCBI Taxonomy" id="658225"/>
    <lineage>
        <taxon>Bacteria</taxon>
        <taxon>Pseudomonadati</taxon>
        <taxon>Pseudomonadota</taxon>
        <taxon>Alphaproteobacteria</taxon>
        <taxon>Sphingomonadales</taxon>
        <taxon>Sphingomonadaceae</taxon>
        <taxon>Sphingomonas</taxon>
    </lineage>
</organism>
<dbReference type="Proteomes" id="UP000652430">
    <property type="component" value="Unassembled WGS sequence"/>
</dbReference>
<comment type="caution">
    <text evidence="3">The sequence shown here is derived from an EMBL/GenBank/DDBJ whole genome shotgun (WGS) entry which is preliminary data.</text>
</comment>
<dbReference type="InterPro" id="IPR007055">
    <property type="entry name" value="BON_dom"/>
</dbReference>
<evidence type="ECO:0000313" key="4">
    <source>
        <dbReference type="Proteomes" id="UP000652430"/>
    </source>
</evidence>
<dbReference type="InterPro" id="IPR014004">
    <property type="entry name" value="Transpt-assoc_nodulatn_dom_bac"/>
</dbReference>
<dbReference type="EMBL" id="BNAQ01000007">
    <property type="protein sequence ID" value="GHH24754.1"/>
    <property type="molecule type" value="Genomic_DNA"/>
</dbReference>
<evidence type="ECO:0000256" key="1">
    <source>
        <dbReference type="ARBA" id="ARBA00022729"/>
    </source>
</evidence>
<feature type="domain" description="BON" evidence="2">
    <location>
        <begin position="78"/>
        <end position="146"/>
    </location>
</feature>
<reference evidence="4" key="1">
    <citation type="journal article" date="2019" name="Int. J. Syst. Evol. Microbiol.">
        <title>The Global Catalogue of Microorganisms (GCM) 10K type strain sequencing project: providing services to taxonomists for standard genome sequencing and annotation.</title>
        <authorList>
            <consortium name="The Broad Institute Genomics Platform"/>
            <consortium name="The Broad Institute Genome Sequencing Center for Infectious Disease"/>
            <person name="Wu L."/>
            <person name="Ma J."/>
        </authorList>
    </citation>
    <scope>NUCLEOTIDE SEQUENCE [LARGE SCALE GENOMIC DNA]</scope>
    <source>
        <strain evidence="4">CGMCC 1.8957</strain>
    </source>
</reference>
<evidence type="ECO:0000259" key="2">
    <source>
        <dbReference type="PROSITE" id="PS50914"/>
    </source>
</evidence>
<dbReference type="PANTHER" id="PTHR34606:SF4">
    <property type="entry name" value="OUTER MEMBRANE LIPOPROTEIN DOLP"/>
    <property type="match status" value="1"/>
</dbReference>
<name>A0ABQ3LSG5_9SPHN</name>
<dbReference type="Gene3D" id="3.30.1340.30">
    <property type="match status" value="3"/>
</dbReference>
<protein>
    <submittedName>
        <fullName evidence="3">BON domain-containing protein</fullName>
    </submittedName>
</protein>
<keyword evidence="1" id="KW-0732">Signal</keyword>
<feature type="domain" description="BON" evidence="2">
    <location>
        <begin position="3"/>
        <end position="71"/>
    </location>
</feature>
<dbReference type="PROSITE" id="PS50914">
    <property type="entry name" value="BON"/>
    <property type="match status" value="3"/>
</dbReference>
<feature type="domain" description="BON" evidence="2">
    <location>
        <begin position="149"/>
        <end position="216"/>
    </location>
</feature>
<dbReference type="SMART" id="SM00749">
    <property type="entry name" value="BON"/>
    <property type="match status" value="3"/>
</dbReference>
<gene>
    <name evidence="3" type="ORF">GCM10008023_37200</name>
</gene>
<dbReference type="PANTHER" id="PTHR34606">
    <property type="entry name" value="BON DOMAIN-CONTAINING PROTEIN"/>
    <property type="match status" value="1"/>
</dbReference>
<evidence type="ECO:0000313" key="3">
    <source>
        <dbReference type="EMBL" id="GHH24754.1"/>
    </source>
</evidence>
<proteinExistence type="predicted"/>
<keyword evidence="4" id="KW-1185">Reference proteome</keyword>